<feature type="domain" description="ABC transporter" evidence="14">
    <location>
        <begin position="455"/>
        <end position="760"/>
    </location>
</feature>
<accession>A0ABQ4F4R1</accession>
<dbReference type="Gene3D" id="3.40.50.300">
    <property type="entry name" value="P-loop containing nucleotide triphosphate hydrolases"/>
    <property type="match status" value="2"/>
</dbReference>
<evidence type="ECO:0000256" key="2">
    <source>
        <dbReference type="ARBA" id="ARBA00022490"/>
    </source>
</evidence>
<keyword evidence="6" id="KW-0228">DNA excision</keyword>
<evidence type="ECO:0000256" key="1">
    <source>
        <dbReference type="ARBA" id="ARBA00004496"/>
    </source>
</evidence>
<comment type="subcellular location">
    <subcellularLocation>
        <location evidence="1">Cytoplasm</location>
    </subcellularLocation>
</comment>
<evidence type="ECO:0000313" key="15">
    <source>
        <dbReference type="EMBL" id="GIH01862.1"/>
    </source>
</evidence>
<evidence type="ECO:0000256" key="4">
    <source>
        <dbReference type="ARBA" id="ARBA00022741"/>
    </source>
</evidence>
<keyword evidence="16" id="KW-1185">Reference proteome</keyword>
<evidence type="ECO:0000256" key="11">
    <source>
        <dbReference type="ARBA" id="ARBA00038000"/>
    </source>
</evidence>
<evidence type="ECO:0000256" key="6">
    <source>
        <dbReference type="ARBA" id="ARBA00022769"/>
    </source>
</evidence>
<evidence type="ECO:0000256" key="10">
    <source>
        <dbReference type="ARBA" id="ARBA00023204"/>
    </source>
</evidence>
<evidence type="ECO:0000256" key="9">
    <source>
        <dbReference type="ARBA" id="ARBA00023125"/>
    </source>
</evidence>
<keyword evidence="10" id="KW-0234">DNA repair</keyword>
<dbReference type="CDD" id="cd03270">
    <property type="entry name" value="ABC_UvrA_I"/>
    <property type="match status" value="1"/>
</dbReference>
<organism evidence="15 16">
    <name type="scientific">Plantactinospora mayteni</name>
    <dbReference type="NCBI Taxonomy" id="566021"/>
    <lineage>
        <taxon>Bacteria</taxon>
        <taxon>Bacillati</taxon>
        <taxon>Actinomycetota</taxon>
        <taxon>Actinomycetes</taxon>
        <taxon>Micromonosporales</taxon>
        <taxon>Micromonosporaceae</taxon>
        <taxon>Plantactinospora</taxon>
    </lineage>
</organism>
<comment type="similarity">
    <text evidence="11">Belongs to the ABC transporter superfamily. UvrA family.</text>
</comment>
<dbReference type="PANTHER" id="PTHR43152:SF2">
    <property type="entry name" value="DRUG RESISTANCE ABC TRANSPORTER"/>
    <property type="match status" value="1"/>
</dbReference>
<evidence type="ECO:0000313" key="16">
    <source>
        <dbReference type="Proteomes" id="UP000621500"/>
    </source>
</evidence>
<reference evidence="15 16" key="1">
    <citation type="submission" date="2021-01" db="EMBL/GenBank/DDBJ databases">
        <title>Whole genome shotgun sequence of Plantactinospora mayteni NBRC 109088.</title>
        <authorList>
            <person name="Komaki H."/>
            <person name="Tamura T."/>
        </authorList>
    </citation>
    <scope>NUCLEOTIDE SEQUENCE [LARGE SCALE GENOMIC DNA]</scope>
    <source>
        <strain evidence="15 16">NBRC 109088</strain>
    </source>
</reference>
<feature type="domain" description="ABC transporter" evidence="14">
    <location>
        <begin position="11"/>
        <end position="447"/>
    </location>
</feature>
<keyword evidence="7" id="KW-0067">ATP-binding</keyword>
<keyword evidence="4" id="KW-0547">Nucleotide-binding</keyword>
<evidence type="ECO:0000256" key="7">
    <source>
        <dbReference type="ARBA" id="ARBA00022840"/>
    </source>
</evidence>
<keyword evidence="9" id="KW-0238">DNA-binding</keyword>
<keyword evidence="3" id="KW-0677">Repeat</keyword>
<dbReference type="InterPro" id="IPR027417">
    <property type="entry name" value="P-loop_NTPase"/>
</dbReference>
<dbReference type="Gene3D" id="1.20.1580.10">
    <property type="entry name" value="ABC transporter ATPase like domain"/>
    <property type="match status" value="2"/>
</dbReference>
<dbReference type="PROSITE" id="PS50893">
    <property type="entry name" value="ABC_TRANSPORTER_2"/>
    <property type="match status" value="2"/>
</dbReference>
<evidence type="ECO:0000259" key="14">
    <source>
        <dbReference type="PROSITE" id="PS50893"/>
    </source>
</evidence>
<evidence type="ECO:0000256" key="5">
    <source>
        <dbReference type="ARBA" id="ARBA00022763"/>
    </source>
</evidence>
<protein>
    <recommendedName>
        <fullName evidence="12">UvrABC system protein A</fullName>
    </recommendedName>
    <alternativeName>
        <fullName evidence="13">Excinuclease ABC subunit A</fullName>
    </alternativeName>
</protein>
<proteinExistence type="inferred from homology"/>
<dbReference type="SUPFAM" id="SSF52540">
    <property type="entry name" value="P-loop containing nucleoside triphosphate hydrolases"/>
    <property type="match status" value="2"/>
</dbReference>
<evidence type="ECO:0000256" key="3">
    <source>
        <dbReference type="ARBA" id="ARBA00022737"/>
    </source>
</evidence>
<dbReference type="Gene3D" id="1.10.8.280">
    <property type="entry name" value="ABC transporter ATPase domain-like"/>
    <property type="match status" value="1"/>
</dbReference>
<sequence length="770" mass="81704">MSVLESPGQGVPVAEWIRVTGAREHNLAALDVEIPKRRLTVVTGVSGSGKSSLVFETIAVEGQRQMTEMLPMFVRNFLPSSGRPAVDLIEHLPATVAIDQRPLTGGPRSTVGTITDIAPLLRLLFARVGEPFVGYPDAFSFNMPAGMCPECEGRGEVTDVDLAAFLDPTRSLDQGALLAPTFKVGSRDWHLIAASGRLDPDKPVSAYSERELDDLLYATDGTVPLEVAGSTLNLSYEGAVVKFRRRYLDQQSEPAERTRRMVQELTTTVRCRACGGSRLSPLALSSRVGGHNIAELCAMEAEELLGVLAGLEVPAAKPVLDTLAAQVGHLVEIGLGYLSLDRRTGTLSGGESQRVKIVRHLSSSLNDLLYVFDEPSVGLHPRDVHRLTKLLHTLRDKGNTVLVVEHDRDVIAAADHVLDLGPGAGTAGGRVVYAGGVGALADVDTPTGRAMTRGTRLKESVRTPTGVLPIVNARTHNLRDLSLDIPAGVLTVLAGVAGAGKSSLVGGAFRAQHPEAVVVDQSMPHANRRSTVVTYTGVADQIRAEFARANRVSPALFSANSSGACATCAGLGVVQTDFGALEGVALVCQTCDGRRFSDEVLAYRLRGRTISDVLEMTVAQGREFFAGNRRIAPVLAATADVGLDYLRLGQPLTSLSGGECQRIKLATHLHGGAPAYVLDEPTTGLHMADVGRLLGVLDRLVDEYAATVLVIEHNLDVVAHADWVVELGPEGGSRGGRVLFQGEPRGLVERAGSATAVHLRRALGLPEVAA</sequence>
<dbReference type="Pfam" id="PF00005">
    <property type="entry name" value="ABC_tran"/>
    <property type="match status" value="1"/>
</dbReference>
<evidence type="ECO:0000256" key="8">
    <source>
        <dbReference type="ARBA" id="ARBA00022881"/>
    </source>
</evidence>
<keyword evidence="2" id="KW-0963">Cytoplasm</keyword>
<dbReference type="Proteomes" id="UP000621500">
    <property type="component" value="Unassembled WGS sequence"/>
</dbReference>
<gene>
    <name evidence="15" type="ORF">Pma05_84340</name>
</gene>
<dbReference type="PANTHER" id="PTHR43152">
    <property type="entry name" value="UVRABC SYSTEM PROTEIN A"/>
    <property type="match status" value="1"/>
</dbReference>
<evidence type="ECO:0000256" key="13">
    <source>
        <dbReference type="ARBA" id="ARBA00042156"/>
    </source>
</evidence>
<dbReference type="RefSeq" id="WP_203863073.1">
    <property type="nucleotide sequence ID" value="NZ_BAAAZQ010000055.1"/>
</dbReference>
<keyword evidence="8" id="KW-0267">Excision nuclease</keyword>
<dbReference type="InterPro" id="IPR003439">
    <property type="entry name" value="ABC_transporter-like_ATP-bd"/>
</dbReference>
<dbReference type="EMBL" id="BONX01000091">
    <property type="protein sequence ID" value="GIH01862.1"/>
    <property type="molecule type" value="Genomic_DNA"/>
</dbReference>
<comment type="caution">
    <text evidence="15">The sequence shown here is derived from an EMBL/GenBank/DDBJ whole genome shotgun (WGS) entry which is preliminary data.</text>
</comment>
<keyword evidence="5" id="KW-0227">DNA damage</keyword>
<name>A0ABQ4F4R1_9ACTN</name>
<evidence type="ECO:0000256" key="12">
    <source>
        <dbReference type="ARBA" id="ARBA00039316"/>
    </source>
</evidence>